<dbReference type="Pfam" id="PF03323">
    <property type="entry name" value="GerA"/>
    <property type="match status" value="1"/>
</dbReference>
<proteinExistence type="inferred from homology"/>
<comment type="caution">
    <text evidence="5">The sequence shown here is derived from an EMBL/GenBank/DDBJ whole genome shotgun (WGS) entry which is preliminary data.</text>
</comment>
<evidence type="ECO:0000256" key="4">
    <source>
        <dbReference type="SAM" id="Phobius"/>
    </source>
</evidence>
<organism evidence="5 6">
    <name type="scientific">Shimazuella alba</name>
    <dbReference type="NCBI Taxonomy" id="2690964"/>
    <lineage>
        <taxon>Bacteria</taxon>
        <taxon>Bacillati</taxon>
        <taxon>Bacillota</taxon>
        <taxon>Bacilli</taxon>
        <taxon>Bacillales</taxon>
        <taxon>Thermoactinomycetaceae</taxon>
        <taxon>Shimazuella</taxon>
    </lineage>
</organism>
<keyword evidence="4" id="KW-1133">Transmembrane helix</keyword>
<gene>
    <name evidence="5" type="ORF">GSM42_06235</name>
</gene>
<dbReference type="PANTHER" id="PTHR22550">
    <property type="entry name" value="SPORE GERMINATION PROTEIN"/>
    <property type="match status" value="1"/>
</dbReference>
<keyword evidence="4" id="KW-0812">Transmembrane</keyword>
<evidence type="ECO:0000313" key="5">
    <source>
        <dbReference type="EMBL" id="MXQ53334.1"/>
    </source>
</evidence>
<evidence type="ECO:0000313" key="6">
    <source>
        <dbReference type="Proteomes" id="UP000430692"/>
    </source>
</evidence>
<dbReference type="Proteomes" id="UP000430692">
    <property type="component" value="Unassembled WGS sequence"/>
</dbReference>
<dbReference type="RefSeq" id="WP_160800685.1">
    <property type="nucleotide sequence ID" value="NZ_WUUL01000003.1"/>
</dbReference>
<reference evidence="5 6" key="1">
    <citation type="submission" date="2019-12" db="EMBL/GenBank/DDBJ databases">
        <title>Whole-genome analyses of novel actinobacteria.</title>
        <authorList>
            <person name="Sahin N."/>
            <person name="Saygin H."/>
        </authorList>
    </citation>
    <scope>NUCLEOTIDE SEQUENCE [LARGE SCALE GENOMIC DNA]</scope>
    <source>
        <strain evidence="5 6">KC615</strain>
    </source>
</reference>
<name>A0A6I4VXZ7_9BACL</name>
<feature type="region of interest" description="Disordered" evidence="3">
    <location>
        <begin position="506"/>
        <end position="531"/>
    </location>
</feature>
<dbReference type="PIRSF" id="PIRSF005690">
    <property type="entry name" value="GerBA"/>
    <property type="match status" value="1"/>
</dbReference>
<feature type="transmembrane region" description="Helical" evidence="4">
    <location>
        <begin position="384"/>
        <end position="403"/>
    </location>
</feature>
<dbReference type="InterPro" id="IPR050768">
    <property type="entry name" value="UPF0353/GerABKA_families"/>
</dbReference>
<dbReference type="InterPro" id="IPR004995">
    <property type="entry name" value="Spore_Ger"/>
</dbReference>
<evidence type="ECO:0000256" key="2">
    <source>
        <dbReference type="ARBA" id="ARBA00023136"/>
    </source>
</evidence>
<dbReference type="GO" id="GO:0009847">
    <property type="term" value="P:spore germination"/>
    <property type="evidence" value="ECO:0007669"/>
    <property type="project" value="InterPro"/>
</dbReference>
<feature type="transmembrane region" description="Helical" evidence="4">
    <location>
        <begin position="409"/>
        <end position="428"/>
    </location>
</feature>
<protein>
    <submittedName>
        <fullName evidence="5">Spore germination protein</fullName>
    </submittedName>
</protein>
<dbReference type="EMBL" id="WUUL01000003">
    <property type="protein sequence ID" value="MXQ53334.1"/>
    <property type="molecule type" value="Genomic_DNA"/>
</dbReference>
<dbReference type="PANTHER" id="PTHR22550:SF5">
    <property type="entry name" value="LEUCINE ZIPPER PROTEIN 4"/>
    <property type="match status" value="1"/>
</dbReference>
<accession>A0A6I4VXZ7</accession>
<evidence type="ECO:0000256" key="1">
    <source>
        <dbReference type="ARBA" id="ARBA00005278"/>
    </source>
</evidence>
<sequence>MKTKSLRKTKRTQISTTHKDVNHQALYISTKLQENIQNITKSLGQSPDIIVRECRLGRQNQIQAAIIYTTGLADTKLVNKFIIEPLLTNHQNDFFEIQSKHEDSLHVIKQLLLPVGGIQETMNFDTVLTKILSGDTVLLCQGYDRCLLIASKGWKQRGIEEPTSQTVIRGPKEGFTENIATNIAMIRRKIKDSNLWLESFQVGRVTKTSVSIMYVNGIAKEKVVNEVRDRIKRIDIDGILESGYIEELIQDKTFTLFPTIYNTERPDVIAGGLLEGRVAILVDGTPFVLLVPAIFTQFFQSAEDYYQRSDISTLLRVLRYFSLIISMLGPAFYIAITTFHQDMLPPQLLISLSAQREGIPFPAFVEAFLMELTFELLREAGTRLPRAVGQTISIVGALVIGQAAIQAGIVSPAMVIVVSITAIASFTIPSYNMAIAFRILRFAMMTLAASFGLFGIVAGFILHIQNVCHLHSFGVPYMYPFGPNNTEDKKDTLYLRVPWWKMTKRPKTASEKNVIRENGTSVSKPEPEGSG</sequence>
<dbReference type="AlphaFoldDB" id="A0A6I4VXZ7"/>
<feature type="transmembrane region" description="Helical" evidence="4">
    <location>
        <begin position="440"/>
        <end position="462"/>
    </location>
</feature>
<feature type="transmembrane region" description="Helical" evidence="4">
    <location>
        <begin position="317"/>
        <end position="339"/>
    </location>
</feature>
<dbReference type="GO" id="GO:0016020">
    <property type="term" value="C:membrane"/>
    <property type="evidence" value="ECO:0007669"/>
    <property type="project" value="InterPro"/>
</dbReference>
<comment type="similarity">
    <text evidence="1">Belongs to the GerABKA family.</text>
</comment>
<evidence type="ECO:0000256" key="3">
    <source>
        <dbReference type="SAM" id="MobiDB-lite"/>
    </source>
</evidence>
<keyword evidence="2 4" id="KW-0472">Membrane</keyword>
<keyword evidence="6" id="KW-1185">Reference proteome</keyword>